<organism evidence="1 2">
    <name type="scientific">Avena sativa</name>
    <name type="common">Oat</name>
    <dbReference type="NCBI Taxonomy" id="4498"/>
    <lineage>
        <taxon>Eukaryota</taxon>
        <taxon>Viridiplantae</taxon>
        <taxon>Streptophyta</taxon>
        <taxon>Embryophyta</taxon>
        <taxon>Tracheophyta</taxon>
        <taxon>Spermatophyta</taxon>
        <taxon>Magnoliopsida</taxon>
        <taxon>Liliopsida</taxon>
        <taxon>Poales</taxon>
        <taxon>Poaceae</taxon>
        <taxon>BOP clade</taxon>
        <taxon>Pooideae</taxon>
        <taxon>Poodae</taxon>
        <taxon>Poeae</taxon>
        <taxon>Poeae Chloroplast Group 1 (Aveneae type)</taxon>
        <taxon>Aveninae</taxon>
        <taxon>Avena</taxon>
    </lineage>
</organism>
<sequence length="249" mass="28206">MDNSADSSVDTSRGTGVTSIAERLSVLRSMGEEFINEDELMLLLNNNAAPVCYIWVVPSPLMHISQGIMKTAYVNKMIKAGFKVKILIADWFAQMSYKIGSDLNKIRTIVCYNIEVWKAAGMDLERVELVLLSDVMNTQAADLWRLFMDICQKNTVDNIKSCCRKTFPYGPGILQVTELLFPCLQCAAMLFQTVDIWLLDMDQREVTVLARNYSEDAKMGNKPIILLNRISIVNLFPLLFCQFKNVLLL</sequence>
<name>A0ACD5ZIJ9_AVESA</name>
<dbReference type="EnsemblPlants" id="AVESA.00010b.r2.6DG1173840.1">
    <property type="protein sequence ID" value="AVESA.00010b.r2.6DG1173840.1.CDS"/>
    <property type="gene ID" value="AVESA.00010b.r2.6DG1173840"/>
</dbReference>
<reference evidence="1" key="2">
    <citation type="submission" date="2025-09" db="UniProtKB">
        <authorList>
            <consortium name="EnsemblPlants"/>
        </authorList>
    </citation>
    <scope>IDENTIFICATION</scope>
</reference>
<evidence type="ECO:0000313" key="1">
    <source>
        <dbReference type="EnsemblPlants" id="AVESA.00010b.r2.6DG1173840.1.CDS"/>
    </source>
</evidence>
<proteinExistence type="predicted"/>
<keyword evidence="2" id="KW-1185">Reference proteome</keyword>
<accession>A0ACD5ZIJ9</accession>
<reference evidence="1" key="1">
    <citation type="submission" date="2021-05" db="EMBL/GenBank/DDBJ databases">
        <authorList>
            <person name="Scholz U."/>
            <person name="Mascher M."/>
            <person name="Fiebig A."/>
        </authorList>
    </citation>
    <scope>NUCLEOTIDE SEQUENCE [LARGE SCALE GENOMIC DNA]</scope>
</reference>
<dbReference type="Proteomes" id="UP001732700">
    <property type="component" value="Chromosome 6D"/>
</dbReference>
<protein>
    <submittedName>
        <fullName evidence="1">Uncharacterized protein</fullName>
    </submittedName>
</protein>
<evidence type="ECO:0000313" key="2">
    <source>
        <dbReference type="Proteomes" id="UP001732700"/>
    </source>
</evidence>